<name>A0A2Z7CDJ9_9LAMI</name>
<dbReference type="EMBL" id="KQ999004">
    <property type="protein sequence ID" value="KZV42543.1"/>
    <property type="molecule type" value="Genomic_DNA"/>
</dbReference>
<accession>A0A2Z7CDJ9</accession>
<proteinExistence type="predicted"/>
<protein>
    <submittedName>
        <fullName evidence="2">Uncharacterized protein</fullName>
    </submittedName>
</protein>
<feature type="compositionally biased region" description="Basic and acidic residues" evidence="1">
    <location>
        <begin position="88"/>
        <end position="106"/>
    </location>
</feature>
<gene>
    <name evidence="2" type="ORF">F511_33202</name>
</gene>
<feature type="region of interest" description="Disordered" evidence="1">
    <location>
        <begin position="87"/>
        <end position="110"/>
    </location>
</feature>
<dbReference type="Proteomes" id="UP000250235">
    <property type="component" value="Unassembled WGS sequence"/>
</dbReference>
<feature type="compositionally biased region" description="Basic residues" evidence="1">
    <location>
        <begin position="1"/>
        <end position="13"/>
    </location>
</feature>
<evidence type="ECO:0000313" key="2">
    <source>
        <dbReference type="EMBL" id="KZV42543.1"/>
    </source>
</evidence>
<keyword evidence="3" id="KW-1185">Reference proteome</keyword>
<organism evidence="2 3">
    <name type="scientific">Dorcoceras hygrometricum</name>
    <dbReference type="NCBI Taxonomy" id="472368"/>
    <lineage>
        <taxon>Eukaryota</taxon>
        <taxon>Viridiplantae</taxon>
        <taxon>Streptophyta</taxon>
        <taxon>Embryophyta</taxon>
        <taxon>Tracheophyta</taxon>
        <taxon>Spermatophyta</taxon>
        <taxon>Magnoliopsida</taxon>
        <taxon>eudicotyledons</taxon>
        <taxon>Gunneridae</taxon>
        <taxon>Pentapetalae</taxon>
        <taxon>asterids</taxon>
        <taxon>lamiids</taxon>
        <taxon>Lamiales</taxon>
        <taxon>Gesneriaceae</taxon>
        <taxon>Didymocarpoideae</taxon>
        <taxon>Trichosporeae</taxon>
        <taxon>Loxocarpinae</taxon>
        <taxon>Dorcoceras</taxon>
    </lineage>
</organism>
<evidence type="ECO:0000256" key="1">
    <source>
        <dbReference type="SAM" id="MobiDB-lite"/>
    </source>
</evidence>
<sequence length="133" mass="15207">MPPRRVRRSKRHKPIESEAQNDEGEHSIPVRRRARQVDDEVDMLAARVDEMELILARFLCMNPQTFNGPRPEGRILRQPALEGLMRSARTDSPRKVVRSNSDEGRRRVAGTAAAAAWRGGRRPRCARVRSCEL</sequence>
<dbReference type="AlphaFoldDB" id="A0A2Z7CDJ9"/>
<evidence type="ECO:0000313" key="3">
    <source>
        <dbReference type="Proteomes" id="UP000250235"/>
    </source>
</evidence>
<feature type="region of interest" description="Disordered" evidence="1">
    <location>
        <begin position="1"/>
        <end position="34"/>
    </location>
</feature>
<reference evidence="2 3" key="1">
    <citation type="journal article" date="2015" name="Proc. Natl. Acad. Sci. U.S.A.">
        <title>The resurrection genome of Boea hygrometrica: A blueprint for survival of dehydration.</title>
        <authorList>
            <person name="Xiao L."/>
            <person name="Yang G."/>
            <person name="Zhang L."/>
            <person name="Yang X."/>
            <person name="Zhao S."/>
            <person name="Ji Z."/>
            <person name="Zhou Q."/>
            <person name="Hu M."/>
            <person name="Wang Y."/>
            <person name="Chen M."/>
            <person name="Xu Y."/>
            <person name="Jin H."/>
            <person name="Xiao X."/>
            <person name="Hu G."/>
            <person name="Bao F."/>
            <person name="Hu Y."/>
            <person name="Wan P."/>
            <person name="Li L."/>
            <person name="Deng X."/>
            <person name="Kuang T."/>
            <person name="Xiang C."/>
            <person name="Zhu J.K."/>
            <person name="Oliver M.J."/>
            <person name="He Y."/>
        </authorList>
    </citation>
    <scope>NUCLEOTIDE SEQUENCE [LARGE SCALE GENOMIC DNA]</scope>
    <source>
        <strain evidence="3">cv. XS01</strain>
    </source>
</reference>